<sequence>MKADKWKLTGVTTAGKGLLDRDVEFPKGPEDTISALRWSPAANHLAAASWDGRVYIYDATNSTSTDSIKGVAAIAIGAPVLDCDFSKDGTLALGAGADKKIHIMDLASATTTTLEGHDAPVRSARFVEVPSTNAPIVASGSWDKTVRYWDQRQQRPVGTLTVPERVYAMDADGPLLAIATADNHMQLVDLRANPLEVWRSLESPLKYQTTSASVCPGGTRWAIGGIDGRAAAQVSDEKDKSLDNLQFKCHRKPSPTKSNQTDVYHVNAVCFSPAHEDVLATAGGDGTFNVWDVRTRCRLRSFPPAGGPVTAIAFSRDGMSLAYAVGYDWAKGYLHNKEGGVRKIVVRVFGEGLK</sequence>
<dbReference type="AlphaFoldDB" id="A0AAN6MSZ5"/>
<keyword evidence="2" id="KW-0677">Repeat</keyword>
<feature type="repeat" description="WD" evidence="3">
    <location>
        <begin position="266"/>
        <end position="301"/>
    </location>
</feature>
<dbReference type="InterPro" id="IPR015943">
    <property type="entry name" value="WD40/YVTN_repeat-like_dom_sf"/>
</dbReference>
<dbReference type="Pfam" id="PF00400">
    <property type="entry name" value="WD40"/>
    <property type="match status" value="4"/>
</dbReference>
<dbReference type="PANTHER" id="PTHR10971">
    <property type="entry name" value="MRNA EXPORT FACTOR AND BUB3"/>
    <property type="match status" value="1"/>
</dbReference>
<dbReference type="PRINTS" id="PR00320">
    <property type="entry name" value="GPROTEINBRPT"/>
</dbReference>
<dbReference type="InterPro" id="IPR036322">
    <property type="entry name" value="WD40_repeat_dom_sf"/>
</dbReference>
<gene>
    <name evidence="4" type="ORF">C8A05DRAFT_12374</name>
</gene>
<dbReference type="SUPFAM" id="SSF50978">
    <property type="entry name" value="WD40 repeat-like"/>
    <property type="match status" value="1"/>
</dbReference>
<dbReference type="InterPro" id="IPR020472">
    <property type="entry name" value="WD40_PAC1"/>
</dbReference>
<comment type="caution">
    <text evidence="4">The sequence shown here is derived from an EMBL/GenBank/DDBJ whole genome shotgun (WGS) entry which is preliminary data.</text>
</comment>
<evidence type="ECO:0000313" key="5">
    <source>
        <dbReference type="Proteomes" id="UP001303889"/>
    </source>
</evidence>
<keyword evidence="1 3" id="KW-0853">WD repeat</keyword>
<evidence type="ECO:0000313" key="4">
    <source>
        <dbReference type="EMBL" id="KAK3905833.1"/>
    </source>
</evidence>
<feature type="repeat" description="WD" evidence="3">
    <location>
        <begin position="26"/>
        <end position="67"/>
    </location>
</feature>
<protein>
    <submittedName>
        <fullName evidence="4">WD40-repeat-containing domain protein</fullName>
    </submittedName>
</protein>
<evidence type="ECO:0000256" key="2">
    <source>
        <dbReference type="ARBA" id="ARBA00022737"/>
    </source>
</evidence>
<proteinExistence type="predicted"/>
<organism evidence="4 5">
    <name type="scientific">Staphylotrichum tortipilum</name>
    <dbReference type="NCBI Taxonomy" id="2831512"/>
    <lineage>
        <taxon>Eukaryota</taxon>
        <taxon>Fungi</taxon>
        <taxon>Dikarya</taxon>
        <taxon>Ascomycota</taxon>
        <taxon>Pezizomycotina</taxon>
        <taxon>Sordariomycetes</taxon>
        <taxon>Sordariomycetidae</taxon>
        <taxon>Sordariales</taxon>
        <taxon>Chaetomiaceae</taxon>
        <taxon>Staphylotrichum</taxon>
    </lineage>
</organism>
<dbReference type="InterPro" id="IPR001680">
    <property type="entry name" value="WD40_rpt"/>
</dbReference>
<reference evidence="4" key="2">
    <citation type="submission" date="2023-05" db="EMBL/GenBank/DDBJ databases">
        <authorList>
            <consortium name="Lawrence Berkeley National Laboratory"/>
            <person name="Steindorff A."/>
            <person name="Hensen N."/>
            <person name="Bonometti L."/>
            <person name="Westerberg I."/>
            <person name="Brannstrom I.O."/>
            <person name="Guillou S."/>
            <person name="Cros-Aarteil S."/>
            <person name="Calhoun S."/>
            <person name="Haridas S."/>
            <person name="Kuo A."/>
            <person name="Mondo S."/>
            <person name="Pangilinan J."/>
            <person name="Riley R."/>
            <person name="Labutti K."/>
            <person name="Andreopoulos B."/>
            <person name="Lipzen A."/>
            <person name="Chen C."/>
            <person name="Yanf M."/>
            <person name="Daum C."/>
            <person name="Ng V."/>
            <person name="Clum A."/>
            <person name="Ohm R."/>
            <person name="Martin F."/>
            <person name="Silar P."/>
            <person name="Natvig D."/>
            <person name="Lalanne C."/>
            <person name="Gautier V."/>
            <person name="Ament-Velasquez S.L."/>
            <person name="Kruys A."/>
            <person name="Hutchinson M.I."/>
            <person name="Powell A.J."/>
            <person name="Barry K."/>
            <person name="Miller A.N."/>
            <person name="Grigoriev I.V."/>
            <person name="Debuchy R."/>
            <person name="Gladieux P."/>
            <person name="Thoren M.H."/>
            <person name="Johannesson H."/>
        </authorList>
    </citation>
    <scope>NUCLEOTIDE SEQUENCE</scope>
    <source>
        <strain evidence="4">CBS 103.79</strain>
    </source>
</reference>
<dbReference type="Gene3D" id="2.130.10.10">
    <property type="entry name" value="YVTN repeat-like/Quinoprotein amine dehydrogenase"/>
    <property type="match status" value="1"/>
</dbReference>
<keyword evidence="5" id="KW-1185">Reference proteome</keyword>
<dbReference type="PROSITE" id="PS50082">
    <property type="entry name" value="WD_REPEATS_2"/>
    <property type="match status" value="3"/>
</dbReference>
<dbReference type="Proteomes" id="UP001303889">
    <property type="component" value="Unassembled WGS sequence"/>
</dbReference>
<feature type="repeat" description="WD" evidence="3">
    <location>
        <begin position="114"/>
        <end position="159"/>
    </location>
</feature>
<name>A0AAN6MSZ5_9PEZI</name>
<reference evidence="4" key="1">
    <citation type="journal article" date="2023" name="Mol. Phylogenet. Evol.">
        <title>Genome-scale phylogeny and comparative genomics of the fungal order Sordariales.</title>
        <authorList>
            <person name="Hensen N."/>
            <person name="Bonometti L."/>
            <person name="Westerberg I."/>
            <person name="Brannstrom I.O."/>
            <person name="Guillou S."/>
            <person name="Cros-Aarteil S."/>
            <person name="Calhoun S."/>
            <person name="Haridas S."/>
            <person name="Kuo A."/>
            <person name="Mondo S."/>
            <person name="Pangilinan J."/>
            <person name="Riley R."/>
            <person name="LaButti K."/>
            <person name="Andreopoulos B."/>
            <person name="Lipzen A."/>
            <person name="Chen C."/>
            <person name="Yan M."/>
            <person name="Daum C."/>
            <person name="Ng V."/>
            <person name="Clum A."/>
            <person name="Steindorff A."/>
            <person name="Ohm R.A."/>
            <person name="Martin F."/>
            <person name="Silar P."/>
            <person name="Natvig D.O."/>
            <person name="Lalanne C."/>
            <person name="Gautier V."/>
            <person name="Ament-Velasquez S.L."/>
            <person name="Kruys A."/>
            <person name="Hutchinson M.I."/>
            <person name="Powell A.J."/>
            <person name="Barry K."/>
            <person name="Miller A.N."/>
            <person name="Grigoriev I.V."/>
            <person name="Debuchy R."/>
            <person name="Gladieux P."/>
            <person name="Hiltunen Thoren M."/>
            <person name="Johannesson H."/>
        </authorList>
    </citation>
    <scope>NUCLEOTIDE SEQUENCE</scope>
    <source>
        <strain evidence="4">CBS 103.79</strain>
    </source>
</reference>
<evidence type="ECO:0000256" key="3">
    <source>
        <dbReference type="PROSITE-ProRule" id="PRU00221"/>
    </source>
</evidence>
<evidence type="ECO:0000256" key="1">
    <source>
        <dbReference type="ARBA" id="ARBA00022574"/>
    </source>
</evidence>
<dbReference type="SMART" id="SM00320">
    <property type="entry name" value="WD40"/>
    <property type="match status" value="6"/>
</dbReference>
<accession>A0AAN6MSZ5</accession>
<dbReference type="EMBL" id="MU855345">
    <property type="protein sequence ID" value="KAK3905833.1"/>
    <property type="molecule type" value="Genomic_DNA"/>
</dbReference>